<dbReference type="Proteomes" id="UP000324800">
    <property type="component" value="Unassembled WGS sequence"/>
</dbReference>
<proteinExistence type="predicted"/>
<name>A0A5J4WA27_9EUKA</name>
<gene>
    <name evidence="1" type="ORF">EZS28_012959</name>
</gene>
<reference evidence="1 2" key="1">
    <citation type="submission" date="2019-03" db="EMBL/GenBank/DDBJ databases">
        <title>Single cell metagenomics reveals metabolic interactions within the superorganism composed of flagellate Streblomastix strix and complex community of Bacteroidetes bacteria on its surface.</title>
        <authorList>
            <person name="Treitli S.C."/>
            <person name="Kolisko M."/>
            <person name="Husnik F."/>
            <person name="Keeling P."/>
            <person name="Hampl V."/>
        </authorList>
    </citation>
    <scope>NUCLEOTIDE SEQUENCE [LARGE SCALE GENOMIC DNA]</scope>
    <source>
        <strain evidence="1">ST1C</strain>
    </source>
</reference>
<organism evidence="1 2">
    <name type="scientific">Streblomastix strix</name>
    <dbReference type="NCBI Taxonomy" id="222440"/>
    <lineage>
        <taxon>Eukaryota</taxon>
        <taxon>Metamonada</taxon>
        <taxon>Preaxostyla</taxon>
        <taxon>Oxymonadida</taxon>
        <taxon>Streblomastigidae</taxon>
        <taxon>Streblomastix</taxon>
    </lineage>
</organism>
<dbReference type="EMBL" id="SNRW01002857">
    <property type="protein sequence ID" value="KAA6391515.1"/>
    <property type="molecule type" value="Genomic_DNA"/>
</dbReference>
<accession>A0A5J4WA27</accession>
<evidence type="ECO:0000313" key="2">
    <source>
        <dbReference type="Proteomes" id="UP000324800"/>
    </source>
</evidence>
<sequence>MPSNILQKLDDLEICIAIKSFLENIQGLLLQPNGRAAYAKDFILNMTPRYSCRLGDTMMCKKASQMSKVVAQSFFPLVWLIPLLNPF</sequence>
<evidence type="ECO:0000313" key="1">
    <source>
        <dbReference type="EMBL" id="KAA6391515.1"/>
    </source>
</evidence>
<protein>
    <submittedName>
        <fullName evidence="1">Uncharacterized protein</fullName>
    </submittedName>
</protein>
<comment type="caution">
    <text evidence="1">The sequence shown here is derived from an EMBL/GenBank/DDBJ whole genome shotgun (WGS) entry which is preliminary data.</text>
</comment>
<dbReference type="AlphaFoldDB" id="A0A5J4WA27"/>